<comment type="similarity">
    <text evidence="1">Belongs to the UDP-glycosyltransferase family.</text>
</comment>
<sequence>MGSKFHAFMFPVYVFGHFIPYLPLANKLAEKGHKITFLLPKKAQKRLEPLNLFPDSIVFDTLTLPPVEGLPVGAETISDLPNLSGKILSDSMDLLRDQIEAKVRALKPDLIFFDFVEWIPEVAKAFGIKSSSYQIVSAACLAMALAPGAELNFPQPPDYPSSTVALRGHDANLYYFSINVYNELFLRITRALK</sequence>
<reference evidence="2 3" key="1">
    <citation type="submission" date="2022-03" db="EMBL/GenBank/DDBJ databases">
        <authorList>
            <person name="Nunn A."/>
            <person name="Chopra R."/>
            <person name="Nunn A."/>
            <person name="Contreras Garrido A."/>
        </authorList>
    </citation>
    <scope>NUCLEOTIDE SEQUENCE [LARGE SCALE GENOMIC DNA]</scope>
</reference>
<dbReference type="InterPro" id="IPR050481">
    <property type="entry name" value="UDP-glycosyltransf_plant"/>
</dbReference>
<dbReference type="PANTHER" id="PTHR48049:SF20">
    <property type="entry name" value="UDP-GLYCOSYLTRANSFERASE 79B4-RELATED"/>
    <property type="match status" value="1"/>
</dbReference>
<protein>
    <submittedName>
        <fullName evidence="2">Uncharacterized protein</fullName>
    </submittedName>
</protein>
<proteinExistence type="inferred from homology"/>
<accession>A0AAU9RDF2</accession>
<evidence type="ECO:0000256" key="1">
    <source>
        <dbReference type="ARBA" id="ARBA00009995"/>
    </source>
</evidence>
<dbReference type="SUPFAM" id="SSF53756">
    <property type="entry name" value="UDP-Glycosyltransferase/glycogen phosphorylase"/>
    <property type="match status" value="1"/>
</dbReference>
<dbReference type="PANTHER" id="PTHR48049">
    <property type="entry name" value="GLYCOSYLTRANSFERASE"/>
    <property type="match status" value="1"/>
</dbReference>
<gene>
    <name evidence="2" type="ORF">TAV2_LOCUS1853</name>
</gene>
<organism evidence="2 3">
    <name type="scientific">Thlaspi arvense</name>
    <name type="common">Field penny-cress</name>
    <dbReference type="NCBI Taxonomy" id="13288"/>
    <lineage>
        <taxon>Eukaryota</taxon>
        <taxon>Viridiplantae</taxon>
        <taxon>Streptophyta</taxon>
        <taxon>Embryophyta</taxon>
        <taxon>Tracheophyta</taxon>
        <taxon>Spermatophyta</taxon>
        <taxon>Magnoliopsida</taxon>
        <taxon>eudicotyledons</taxon>
        <taxon>Gunneridae</taxon>
        <taxon>Pentapetalae</taxon>
        <taxon>rosids</taxon>
        <taxon>malvids</taxon>
        <taxon>Brassicales</taxon>
        <taxon>Brassicaceae</taxon>
        <taxon>Thlaspideae</taxon>
        <taxon>Thlaspi</taxon>
    </lineage>
</organism>
<dbReference type="AlphaFoldDB" id="A0AAU9RDF2"/>
<evidence type="ECO:0000313" key="3">
    <source>
        <dbReference type="Proteomes" id="UP000836841"/>
    </source>
</evidence>
<keyword evidence="3" id="KW-1185">Reference proteome</keyword>
<dbReference type="EMBL" id="OU466857">
    <property type="protein sequence ID" value="CAH2036262.1"/>
    <property type="molecule type" value="Genomic_DNA"/>
</dbReference>
<dbReference type="Gene3D" id="3.40.50.2000">
    <property type="entry name" value="Glycogen Phosphorylase B"/>
    <property type="match status" value="1"/>
</dbReference>
<dbReference type="GO" id="GO:0035251">
    <property type="term" value="F:UDP-glucosyltransferase activity"/>
    <property type="evidence" value="ECO:0007669"/>
    <property type="project" value="InterPro"/>
</dbReference>
<dbReference type="Proteomes" id="UP000836841">
    <property type="component" value="Chromosome 1"/>
</dbReference>
<evidence type="ECO:0000313" key="2">
    <source>
        <dbReference type="EMBL" id="CAH2036262.1"/>
    </source>
</evidence>
<name>A0AAU9RDF2_THLAR</name>